<dbReference type="Pfam" id="PF10744">
    <property type="entry name" value="Med1"/>
    <property type="match status" value="1"/>
</dbReference>
<evidence type="ECO:0000256" key="5">
    <source>
        <dbReference type="ARBA" id="ARBA00023163"/>
    </source>
</evidence>
<evidence type="ECO:0000313" key="11">
    <source>
        <dbReference type="Proteomes" id="UP000033710"/>
    </source>
</evidence>
<dbReference type="PANTHER" id="PTHR35041:SF4">
    <property type="entry name" value="MEDIATOR OF RNA POLYMERASE II TRANSCRIPTION SUBUNIT 1"/>
    <property type="match status" value="1"/>
</dbReference>
<evidence type="ECO:0000313" key="10">
    <source>
        <dbReference type="EMBL" id="KJR81825.1"/>
    </source>
</evidence>
<evidence type="ECO:0000256" key="6">
    <source>
        <dbReference type="ARBA" id="ARBA00023242"/>
    </source>
</evidence>
<evidence type="ECO:0000256" key="7">
    <source>
        <dbReference type="RuleBase" id="RU364059"/>
    </source>
</evidence>
<dbReference type="GeneID" id="27662941"/>
<feature type="compositionally biased region" description="Basic and acidic residues" evidence="8">
    <location>
        <begin position="509"/>
        <end position="522"/>
    </location>
</feature>
<evidence type="ECO:0000256" key="3">
    <source>
        <dbReference type="ARBA" id="ARBA00023015"/>
    </source>
</evidence>
<dbReference type="PANTHER" id="PTHR35041">
    <property type="entry name" value="MEDIATOR OF RNA POLYMERASE II TRANSCRIPTION SUBUNIT 1"/>
    <property type="match status" value="1"/>
</dbReference>
<dbReference type="Proteomes" id="UP000033710">
    <property type="component" value="Unassembled WGS sequence"/>
</dbReference>
<dbReference type="EMBL" id="AXCR01000011">
    <property type="protein sequence ID" value="KJR81825.1"/>
    <property type="molecule type" value="Genomic_DNA"/>
</dbReference>
<feature type="region of interest" description="Disordered" evidence="8">
    <location>
        <begin position="591"/>
        <end position="613"/>
    </location>
</feature>
<feature type="region of interest" description="Disordered" evidence="8">
    <location>
        <begin position="501"/>
        <end position="527"/>
    </location>
</feature>
<feature type="compositionally biased region" description="Low complexity" evidence="8">
    <location>
        <begin position="591"/>
        <end position="606"/>
    </location>
</feature>
<reference evidence="10 11" key="2">
    <citation type="journal article" date="2015" name="Eukaryot. Cell">
        <title>Asexual propagation of a virulent clone complex in a human and feline outbreak of sporotrichosis.</title>
        <authorList>
            <person name="Teixeira Mde M."/>
            <person name="Rodrigues A.M."/>
            <person name="Tsui C.K."/>
            <person name="de Almeida L.G."/>
            <person name="Van Diepeningen A.D."/>
            <person name="van den Ende B.G."/>
            <person name="Fernandes G.F."/>
            <person name="Kano R."/>
            <person name="Hamelin R.C."/>
            <person name="Lopes-Bezerra L.M."/>
            <person name="Vasconcelos A.T."/>
            <person name="de Hoog S."/>
            <person name="de Camargo Z.P."/>
            <person name="Felipe M.S."/>
        </authorList>
    </citation>
    <scope>NUCLEOTIDE SEQUENCE [LARGE SCALE GENOMIC DNA]</scope>
    <source>
        <strain evidence="10 11">1099-18</strain>
    </source>
</reference>
<feature type="domain" description="Mediator complex subunit Med1" evidence="9">
    <location>
        <begin position="132"/>
        <end position="584"/>
    </location>
</feature>
<comment type="subcellular location">
    <subcellularLocation>
        <location evidence="1 7">Nucleus</location>
    </subcellularLocation>
</comment>
<evidence type="ECO:0000259" key="9">
    <source>
        <dbReference type="Pfam" id="PF10744"/>
    </source>
</evidence>
<dbReference type="RefSeq" id="XP_016584501.1">
    <property type="nucleotide sequence ID" value="XM_016727664.1"/>
</dbReference>
<feature type="region of interest" description="Disordered" evidence="8">
    <location>
        <begin position="1"/>
        <end position="55"/>
    </location>
</feature>
<comment type="function">
    <text evidence="7">Component of the Mediator complex, a coactivator involved in the regulated transcription of nearly all RNA polymerase II-dependent genes. Mediator functions as a bridge to convey information from gene-specific regulatory proteins to the basal RNA polymerase II transcription machinery. Mediator is recruited to promoters by direct interactions with regulatory proteins and serves as a scaffold for the assembly of a functional preinitiation complex with RNA polymerase II and the general transcription factors.</text>
</comment>
<evidence type="ECO:0000256" key="2">
    <source>
        <dbReference type="ARBA" id="ARBA00006210"/>
    </source>
</evidence>
<evidence type="ECO:0000256" key="1">
    <source>
        <dbReference type="ARBA" id="ARBA00004123"/>
    </source>
</evidence>
<dbReference type="OrthoDB" id="5310959at2759"/>
<comment type="similarity">
    <text evidence="2 7">Belongs to the Mediator complex subunit 1 family.</text>
</comment>
<dbReference type="GO" id="GO:0016592">
    <property type="term" value="C:mediator complex"/>
    <property type="evidence" value="ECO:0007669"/>
    <property type="project" value="InterPro"/>
</dbReference>
<dbReference type="InterPro" id="IPR019680">
    <property type="entry name" value="Mediator_Med1"/>
</dbReference>
<evidence type="ECO:0000256" key="8">
    <source>
        <dbReference type="SAM" id="MobiDB-lite"/>
    </source>
</evidence>
<accession>A0A0F2LZ96</accession>
<proteinExistence type="inferred from homology"/>
<evidence type="ECO:0000256" key="4">
    <source>
        <dbReference type="ARBA" id="ARBA00023159"/>
    </source>
</evidence>
<name>A0A0F2LZ96_SPOSC</name>
<protein>
    <recommendedName>
        <fullName evidence="7">Mediator of RNA polymerase II transcription subunit 1</fullName>
    </recommendedName>
    <alternativeName>
        <fullName evidence="7">Mediator complex subunit 1</fullName>
    </alternativeName>
</protein>
<keyword evidence="4 7" id="KW-0010">Activator</keyword>
<keyword evidence="6 7" id="KW-0539">Nucleus</keyword>
<gene>
    <name evidence="10" type="ORF">SPSK_00716</name>
</gene>
<dbReference type="GO" id="GO:0003712">
    <property type="term" value="F:transcription coregulator activity"/>
    <property type="evidence" value="ECO:0007669"/>
    <property type="project" value="InterPro"/>
</dbReference>
<reference evidence="10 11" key="1">
    <citation type="journal article" date="2014" name="BMC Genomics">
        <title>Comparative genomics of the major fungal agents of human and animal Sporotrichosis: Sporothrix schenckii and Sporothrix brasiliensis.</title>
        <authorList>
            <person name="Teixeira M.M."/>
            <person name="de Almeida L.G."/>
            <person name="Kubitschek-Barreira P."/>
            <person name="Alves F.L."/>
            <person name="Kioshima E.S."/>
            <person name="Abadio A.K."/>
            <person name="Fernandes L."/>
            <person name="Derengowski L.S."/>
            <person name="Ferreira K.S."/>
            <person name="Souza R.C."/>
            <person name="Ruiz J.C."/>
            <person name="de Andrade N.C."/>
            <person name="Paes H.C."/>
            <person name="Nicola A.M."/>
            <person name="Albuquerque P."/>
            <person name="Gerber A.L."/>
            <person name="Martins V.P."/>
            <person name="Peconick L.D."/>
            <person name="Neto A.V."/>
            <person name="Chaucanez C.B."/>
            <person name="Silva P.A."/>
            <person name="Cunha O.L."/>
            <person name="de Oliveira F.F."/>
            <person name="dos Santos T.C."/>
            <person name="Barros A.L."/>
            <person name="Soares M.A."/>
            <person name="de Oliveira L.M."/>
            <person name="Marini M.M."/>
            <person name="Villalobos-Duno H."/>
            <person name="Cunha M.M."/>
            <person name="de Hoog S."/>
            <person name="da Silveira J.F."/>
            <person name="Henrissat B."/>
            <person name="Nino-Vega G.A."/>
            <person name="Cisalpino P.S."/>
            <person name="Mora-Montes H.M."/>
            <person name="Almeida S.R."/>
            <person name="Stajich J.E."/>
            <person name="Lopes-Bezerra L.M."/>
            <person name="Vasconcelos A.T."/>
            <person name="Felipe M.S."/>
        </authorList>
    </citation>
    <scope>NUCLEOTIDE SEQUENCE [LARGE SCALE GENOMIC DNA]</scope>
    <source>
        <strain evidence="10 11">1099-18</strain>
    </source>
</reference>
<feature type="region of interest" description="Disordered" evidence="8">
    <location>
        <begin position="425"/>
        <end position="446"/>
    </location>
</feature>
<sequence length="755" mass="79808">MATPTAMKLAPSQQGRTPAAATPPVSTPFSSQHQHTAFSPLGPRSSPQNVKKSPANSATLMGLSASSSGIPGGSAGPGSNAAVNYDSPAAAAMGTLGVDLGGLDNVSVVGGLAHLGSVLGRSDDDDRARRLQTVLQLLQASKGHVSEAGLERLAKSMGLECLWEEAMGGGGGGGNDARTLVVAGSALALEIAVANNIVESVSVTFPESRSIVLRHVERADKILLHNLQLQPGESPLTKTLDRFAANLETLAVLDKLSVEPGLNLYEAVAGIYETLDRLFQWDLQQLRNDPTLSTHTQSTARDEDALVTTVQCARHGRPTMHEGGHLGLGVDYWKQMRHVRPVRAAAAAAAADNVGVVAGTGAGPDDTTWRILIGCAPTSSALMYPPVRVSDKWLSDAIEKSDNMLLGGNSNPAQPDLDWLEPENTILPSTQQPDGASKTEGDEEAPTTLAGAKLPDVRFHAVFHPPVVLPLALWHQINELVGLVPETDAQPPATFDALLFPVPPGTQHDPSEPRTIRRDKAVASRSDAGGTIATTKHHHALFIYKPVYGHLLSELPFSHPSQVVRMLPTLRQYAFLATVLQNAFGADPEAAAQNANAPQAPAATAPSKTFKVPISGRTKTSTLATADDEFERYAAGGGSTRSAPRPSRALNMDVVLTAHPVPRLQVVFPFRAATADVVLEIGPNAQVHVVSQNLLDDEDGSINSSNVVDGVEGADTAKGKGKGKNRRLYPQDLGRILEVCEDLGVWCEWIRSRCS</sequence>
<keyword evidence="3 7" id="KW-0805">Transcription regulation</keyword>
<dbReference type="GO" id="GO:0045944">
    <property type="term" value="P:positive regulation of transcription by RNA polymerase II"/>
    <property type="evidence" value="ECO:0007669"/>
    <property type="project" value="UniProtKB-ARBA"/>
</dbReference>
<feature type="compositionally biased region" description="Low complexity" evidence="8">
    <location>
        <begin position="17"/>
        <end position="31"/>
    </location>
</feature>
<keyword evidence="5 7" id="KW-0804">Transcription</keyword>
<feature type="compositionally biased region" description="Polar residues" evidence="8">
    <location>
        <begin position="45"/>
        <end position="55"/>
    </location>
</feature>
<dbReference type="AlphaFoldDB" id="A0A0F2LZ96"/>
<organism evidence="10 11">
    <name type="scientific">Sporothrix schenckii 1099-18</name>
    <dbReference type="NCBI Taxonomy" id="1397361"/>
    <lineage>
        <taxon>Eukaryota</taxon>
        <taxon>Fungi</taxon>
        <taxon>Dikarya</taxon>
        <taxon>Ascomycota</taxon>
        <taxon>Pezizomycotina</taxon>
        <taxon>Sordariomycetes</taxon>
        <taxon>Sordariomycetidae</taxon>
        <taxon>Ophiostomatales</taxon>
        <taxon>Ophiostomataceae</taxon>
        <taxon>Sporothrix</taxon>
    </lineage>
</organism>
<dbReference type="VEuPathDB" id="FungiDB:SPSK_00716"/>
<comment type="caution">
    <text evidence="10">The sequence shown here is derived from an EMBL/GenBank/DDBJ whole genome shotgun (WGS) entry which is preliminary data.</text>
</comment>
<dbReference type="KEGG" id="ssck:SPSK_00716"/>